<name>A0A0C1JRE0_9BACT</name>
<comment type="caution">
    <text evidence="1">The sequence shown here is derived from an EMBL/GenBank/DDBJ whole genome shotgun (WGS) entry which is preliminary data.</text>
</comment>
<dbReference type="Gene3D" id="2.60.40.1190">
    <property type="match status" value="1"/>
</dbReference>
<protein>
    <recommendedName>
        <fullName evidence="3">Carbohydrate-binding domain-containing protein</fullName>
    </recommendedName>
</protein>
<dbReference type="AlphaFoldDB" id="A0A0C1JRE0"/>
<dbReference type="RefSeq" id="WP_011174830.1">
    <property type="nucleotide sequence ID" value="NZ_JSAN01000020.1"/>
</dbReference>
<sequence length="212" mass="24519">MDENESFSLNPIEFFALSCDCHHLAKKEQVPTWPSFGLPDTSSLTHEYLFSKVAMGWHEEGIAWQIQVDQPYTRSSYPDLTKGDSVELFIDTRDLKSAGFNTRFCHHFYFLAEPLEGNRCGEKTHFRTEDSHPLCDSQLLHSQAQLAKDSYKLKIFIPKQCLYGYDPKQFDRLGFTYRINRVGGHSQHFSVVSEDFQVDQQPSLWASVKLIK</sequence>
<evidence type="ECO:0008006" key="3">
    <source>
        <dbReference type="Google" id="ProtNLM"/>
    </source>
</evidence>
<dbReference type="OMA" id="TRFCHHF"/>
<evidence type="ECO:0000313" key="2">
    <source>
        <dbReference type="Proteomes" id="UP000031465"/>
    </source>
</evidence>
<organism evidence="1 2">
    <name type="scientific">Candidatus Protochlamydia amoebophila</name>
    <dbReference type="NCBI Taxonomy" id="362787"/>
    <lineage>
        <taxon>Bacteria</taxon>
        <taxon>Pseudomonadati</taxon>
        <taxon>Chlamydiota</taxon>
        <taxon>Chlamydiia</taxon>
        <taxon>Parachlamydiales</taxon>
        <taxon>Parachlamydiaceae</taxon>
        <taxon>Candidatus Protochlamydia</taxon>
    </lineage>
</organism>
<dbReference type="PATRIC" id="fig|362787.3.peg.314"/>
<evidence type="ECO:0000313" key="1">
    <source>
        <dbReference type="EMBL" id="KIC73755.1"/>
    </source>
</evidence>
<dbReference type="EMBL" id="JSAN01000020">
    <property type="protein sequence ID" value="KIC73755.1"/>
    <property type="molecule type" value="Genomic_DNA"/>
</dbReference>
<gene>
    <name evidence="1" type="ORF">DB44_AV00180</name>
</gene>
<dbReference type="Proteomes" id="UP000031465">
    <property type="component" value="Unassembled WGS sequence"/>
</dbReference>
<accession>A0A0C1JRE0</accession>
<dbReference type="SUPFAM" id="SSF49344">
    <property type="entry name" value="CBD9-like"/>
    <property type="match status" value="1"/>
</dbReference>
<proteinExistence type="predicted"/>
<dbReference type="CDD" id="cd00241">
    <property type="entry name" value="DOMON_like"/>
    <property type="match status" value="1"/>
</dbReference>
<reference evidence="1 2" key="1">
    <citation type="journal article" date="2014" name="Mol. Biol. Evol.">
        <title>Massive expansion of Ubiquitination-related gene families within the Chlamydiae.</title>
        <authorList>
            <person name="Domman D."/>
            <person name="Collingro A."/>
            <person name="Lagkouvardos I."/>
            <person name="Gehre L."/>
            <person name="Weinmaier T."/>
            <person name="Rattei T."/>
            <person name="Subtil A."/>
            <person name="Horn M."/>
        </authorList>
    </citation>
    <scope>NUCLEOTIDE SEQUENCE [LARGE SCALE GENOMIC DNA]</scope>
    <source>
        <strain evidence="1 2">EI2</strain>
    </source>
</reference>